<sequence>MKRGFSIITEKELNDDMNDRFINAYNADHILSIQENKSNQGIGSIITMVNGEIFYVQETVKLVFDKITELKDEDLVSFIQYPNVNGLTLDELDGLFH</sequence>
<dbReference type="RefSeq" id="WP_380866425.1">
    <property type="nucleotide sequence ID" value="NZ_JBHUMA010000003.1"/>
</dbReference>
<comment type="caution">
    <text evidence="1">The sequence shown here is derived from an EMBL/GenBank/DDBJ whole genome shotgun (WGS) entry which is preliminary data.</text>
</comment>
<evidence type="ECO:0000313" key="1">
    <source>
        <dbReference type="EMBL" id="MFD2597334.1"/>
    </source>
</evidence>
<proteinExistence type="predicted"/>
<dbReference type="Proteomes" id="UP001597393">
    <property type="component" value="Unassembled WGS sequence"/>
</dbReference>
<protein>
    <submittedName>
        <fullName evidence="1">Uncharacterized protein</fullName>
    </submittedName>
</protein>
<reference evidence="2" key="1">
    <citation type="journal article" date="2019" name="Int. J. Syst. Evol. Microbiol.">
        <title>The Global Catalogue of Microorganisms (GCM) 10K type strain sequencing project: providing services to taxonomists for standard genome sequencing and annotation.</title>
        <authorList>
            <consortium name="The Broad Institute Genomics Platform"/>
            <consortium name="The Broad Institute Genome Sequencing Center for Infectious Disease"/>
            <person name="Wu L."/>
            <person name="Ma J."/>
        </authorList>
    </citation>
    <scope>NUCLEOTIDE SEQUENCE [LARGE SCALE GENOMIC DNA]</scope>
    <source>
        <strain evidence="2">KCTC 42248</strain>
    </source>
</reference>
<accession>A0ABW5NDR8</accession>
<keyword evidence="2" id="KW-1185">Reference proteome</keyword>
<dbReference type="EMBL" id="JBHUMA010000003">
    <property type="protein sequence ID" value="MFD2597334.1"/>
    <property type="molecule type" value="Genomic_DNA"/>
</dbReference>
<gene>
    <name evidence="1" type="ORF">ACFSQ3_00100</name>
</gene>
<name>A0ABW5NDR8_9SPHI</name>
<evidence type="ECO:0000313" key="2">
    <source>
        <dbReference type="Proteomes" id="UP001597393"/>
    </source>
</evidence>
<organism evidence="1 2">
    <name type="scientific">Sphingobacterium corticis</name>
    <dbReference type="NCBI Taxonomy" id="1812823"/>
    <lineage>
        <taxon>Bacteria</taxon>
        <taxon>Pseudomonadati</taxon>
        <taxon>Bacteroidota</taxon>
        <taxon>Sphingobacteriia</taxon>
        <taxon>Sphingobacteriales</taxon>
        <taxon>Sphingobacteriaceae</taxon>
        <taxon>Sphingobacterium</taxon>
    </lineage>
</organism>